<comment type="caution">
    <text evidence="1">The sequence shown here is derived from an EMBL/GenBank/DDBJ whole genome shotgun (WGS) entry which is preliminary data.</text>
</comment>
<keyword evidence="2" id="KW-1185">Reference proteome</keyword>
<dbReference type="EMBL" id="BTSX01000004">
    <property type="protein sequence ID" value="GMS97063.1"/>
    <property type="molecule type" value="Genomic_DNA"/>
</dbReference>
<gene>
    <name evidence="1" type="ORF">PENTCL1PPCAC_19238</name>
</gene>
<sequence length="79" mass="9541">TEKKEERKLTEDEWHWTMEDVLMLGYKMSMKKFNEEVRTRGQALKRLFNAKNDYEEKKDGRALEEVVDYAKKALNQLVE</sequence>
<proteinExistence type="predicted"/>
<protein>
    <submittedName>
        <fullName evidence="1">Uncharacterized protein</fullName>
    </submittedName>
</protein>
<feature type="non-terminal residue" evidence="1">
    <location>
        <position position="1"/>
    </location>
</feature>
<reference evidence="1" key="1">
    <citation type="submission" date="2023-10" db="EMBL/GenBank/DDBJ databases">
        <title>Genome assembly of Pristionchus species.</title>
        <authorList>
            <person name="Yoshida K."/>
            <person name="Sommer R.J."/>
        </authorList>
    </citation>
    <scope>NUCLEOTIDE SEQUENCE</scope>
    <source>
        <strain evidence="1">RS0144</strain>
    </source>
</reference>
<name>A0AAV5TRF2_9BILA</name>
<evidence type="ECO:0000313" key="2">
    <source>
        <dbReference type="Proteomes" id="UP001432027"/>
    </source>
</evidence>
<organism evidence="1 2">
    <name type="scientific">Pristionchus entomophagus</name>
    <dbReference type="NCBI Taxonomy" id="358040"/>
    <lineage>
        <taxon>Eukaryota</taxon>
        <taxon>Metazoa</taxon>
        <taxon>Ecdysozoa</taxon>
        <taxon>Nematoda</taxon>
        <taxon>Chromadorea</taxon>
        <taxon>Rhabditida</taxon>
        <taxon>Rhabditina</taxon>
        <taxon>Diplogasteromorpha</taxon>
        <taxon>Diplogasteroidea</taxon>
        <taxon>Neodiplogasteridae</taxon>
        <taxon>Pristionchus</taxon>
    </lineage>
</organism>
<evidence type="ECO:0000313" key="1">
    <source>
        <dbReference type="EMBL" id="GMS97063.1"/>
    </source>
</evidence>
<dbReference type="Proteomes" id="UP001432027">
    <property type="component" value="Unassembled WGS sequence"/>
</dbReference>
<accession>A0AAV5TRF2</accession>
<dbReference type="AlphaFoldDB" id="A0AAV5TRF2"/>
<feature type="non-terminal residue" evidence="1">
    <location>
        <position position="79"/>
    </location>
</feature>